<dbReference type="InterPro" id="IPR000647">
    <property type="entry name" value="CTF/NFI"/>
</dbReference>
<dbReference type="Proteomes" id="UP000001554">
    <property type="component" value="Chromosome 15"/>
</dbReference>
<evidence type="ECO:0000259" key="10">
    <source>
        <dbReference type="PROSITE" id="PS51080"/>
    </source>
</evidence>
<dbReference type="GO" id="GO:0003677">
    <property type="term" value="F:DNA binding"/>
    <property type="evidence" value="ECO:0007669"/>
    <property type="project" value="UniProtKB-KW"/>
</dbReference>
<comment type="subcellular location">
    <subcellularLocation>
        <location evidence="1 8">Nucleus</location>
    </subcellularLocation>
</comment>
<keyword evidence="4 8" id="KW-0238">DNA-binding</keyword>
<gene>
    <name evidence="12" type="primary">LOC118432506</name>
</gene>
<dbReference type="PANTHER" id="PTHR11492:SF8">
    <property type="entry name" value="NUCLEAR FACTOR I, ISOFORM B"/>
    <property type="match status" value="1"/>
</dbReference>
<keyword evidence="7 8" id="KW-0539">Nucleus</keyword>
<sequence length="658" mass="71334">MTMDEFHPFIEAPLPHVKSFAYTWFNLQARKRKYYKKHEKRMTPEEERQVKEELLSEKPEVKQKWASRLLAKLRKDIRPEYREDFVLSVTGKKPPSCVMSNPDQKGKMRRIDCLRQADKVWRLDLVMVILFKGIPLESTDGERLVKSANCTHPTICVQPHHISISVRELDLFVAGYMQQHENTGSDSGDSMSVSSDPDIKGTVLSSDNFITSGVFGIAELQRITKTPIVQGGGVGNLTIGDLESPTYYSMPPEQPMSAGMAIRRSLQTAPRSIKRPKRNAGSLSSVDDDADSIGEADGDVSFYGRSPASLGSQSSSWQSDIEPGTSPALPSPNVIHAKPKPSDKPGNFGSPASTGGAPTTTATTPAAMHALPHPVLLTGPGGAVYPTALAFSTAGSFQQPGGYYQHPLRFHHNPESNTLADFVQVVCNQEAQNQESYAHGTRETWVKLERSVPQVCKNENKFNPSKCSPGPFIPATMLPPPPPPPMARPVALVTSGARSTTSATPSPTTSTTTSSAASAPGSTCPTTPPGNRAIMTSPFAALGRPETGFIHPQAQHQLLTYPNISPVSMTALSPSVLASPMTTPRTTPRSTPIPRWTAPLISLEENADYNMMAGMVQPMNPEEGMLNEERFFPMMPSEPMDTTANSSTQTSPTKEAAA</sequence>
<dbReference type="PANTHER" id="PTHR11492">
    <property type="entry name" value="NUCLEAR FACTOR I"/>
    <property type="match status" value="1"/>
</dbReference>
<evidence type="ECO:0000256" key="9">
    <source>
        <dbReference type="SAM" id="MobiDB-lite"/>
    </source>
</evidence>
<evidence type="ECO:0000256" key="8">
    <source>
        <dbReference type="RuleBase" id="RU000690"/>
    </source>
</evidence>
<comment type="function">
    <text evidence="8">Recognizes and binds the palindromic sequence 5'-TTGGCNNNNNGCCAA-3' present in viral and cellular promoters and in the origin of replication of adenovirus type 2. These proteins are individually capable of activating transcription and replication.</text>
</comment>
<dbReference type="Pfam" id="PF03165">
    <property type="entry name" value="MH1"/>
    <property type="match status" value="1"/>
</dbReference>
<dbReference type="InterPro" id="IPR020604">
    <property type="entry name" value="CTF/NFI_DNA-bd-dom"/>
</dbReference>
<feature type="region of interest" description="Disordered" evidence="9">
    <location>
        <begin position="269"/>
        <end position="364"/>
    </location>
</feature>
<dbReference type="GO" id="GO:0005634">
    <property type="term" value="C:nucleus"/>
    <property type="evidence" value="ECO:0007669"/>
    <property type="project" value="UniProtKB-SubCell"/>
</dbReference>
<name>A0A9J7ND97_BRAFL</name>
<comment type="similarity">
    <text evidence="8">Belongs to the CTF/NF-I family.</text>
</comment>
<evidence type="ECO:0000256" key="5">
    <source>
        <dbReference type="ARBA" id="ARBA00023159"/>
    </source>
</evidence>
<dbReference type="GO" id="GO:0003700">
    <property type="term" value="F:DNA-binding transcription factor activity"/>
    <property type="evidence" value="ECO:0007669"/>
    <property type="project" value="InterPro"/>
</dbReference>
<dbReference type="InterPro" id="IPR019548">
    <property type="entry name" value="CTF/NFI_DNA-bd_N"/>
</dbReference>
<feature type="compositionally biased region" description="Polar residues" evidence="9">
    <location>
        <begin position="640"/>
        <end position="658"/>
    </location>
</feature>
<evidence type="ECO:0000256" key="2">
    <source>
        <dbReference type="ARBA" id="ARBA00022705"/>
    </source>
</evidence>
<feature type="compositionally biased region" description="Low complexity" evidence="9">
    <location>
        <begin position="306"/>
        <end position="319"/>
    </location>
</feature>
<dbReference type="SMART" id="SM00523">
    <property type="entry name" value="DWA"/>
    <property type="match status" value="1"/>
</dbReference>
<evidence type="ECO:0000256" key="7">
    <source>
        <dbReference type="ARBA" id="ARBA00023242"/>
    </source>
</evidence>
<keyword evidence="11" id="KW-1185">Reference proteome</keyword>
<keyword evidence="5 8" id="KW-0010">Activator</keyword>
<dbReference type="PROSITE" id="PS51080">
    <property type="entry name" value="CTF_NFI_2"/>
    <property type="match status" value="1"/>
</dbReference>
<proteinExistence type="inferred from homology"/>
<evidence type="ECO:0000256" key="4">
    <source>
        <dbReference type="ARBA" id="ARBA00023125"/>
    </source>
</evidence>
<feature type="compositionally biased region" description="Acidic residues" evidence="9">
    <location>
        <begin position="286"/>
        <end position="298"/>
    </location>
</feature>
<evidence type="ECO:0000256" key="3">
    <source>
        <dbReference type="ARBA" id="ARBA00023015"/>
    </source>
</evidence>
<evidence type="ECO:0000256" key="1">
    <source>
        <dbReference type="ARBA" id="ARBA00004123"/>
    </source>
</evidence>
<dbReference type="GO" id="GO:0006260">
    <property type="term" value="P:DNA replication"/>
    <property type="evidence" value="ECO:0007669"/>
    <property type="project" value="UniProtKB-KW"/>
</dbReference>
<dbReference type="GO" id="GO:0045893">
    <property type="term" value="P:positive regulation of DNA-templated transcription"/>
    <property type="evidence" value="ECO:0007669"/>
    <property type="project" value="UniProtKB-ARBA"/>
</dbReference>
<accession>A0A9J7ND97</accession>
<dbReference type="Pfam" id="PF10524">
    <property type="entry name" value="NfI_DNAbd_pre-N"/>
    <property type="match status" value="1"/>
</dbReference>
<feature type="region of interest" description="Disordered" evidence="9">
    <location>
        <begin position="633"/>
        <end position="658"/>
    </location>
</feature>
<feature type="compositionally biased region" description="Low complexity" evidence="9">
    <location>
        <begin position="349"/>
        <end position="364"/>
    </location>
</feature>
<dbReference type="GeneID" id="118432506"/>
<feature type="region of interest" description="Disordered" evidence="9">
    <location>
        <begin position="482"/>
        <end position="536"/>
    </location>
</feature>
<dbReference type="AlphaFoldDB" id="A0A9J7ND97"/>
<dbReference type="Pfam" id="PF00859">
    <property type="entry name" value="CTF_NFI"/>
    <property type="match status" value="1"/>
</dbReference>
<evidence type="ECO:0000313" key="12">
    <source>
        <dbReference type="RefSeq" id="XP_035699995.1"/>
    </source>
</evidence>
<dbReference type="RefSeq" id="XP_035699995.1">
    <property type="nucleotide sequence ID" value="XM_035844102.1"/>
</dbReference>
<evidence type="ECO:0000256" key="6">
    <source>
        <dbReference type="ARBA" id="ARBA00023163"/>
    </source>
</evidence>
<feature type="domain" description="CTF/NF-I" evidence="10">
    <location>
        <begin position="1"/>
        <end position="188"/>
    </location>
</feature>
<protein>
    <recommendedName>
        <fullName evidence="8">Nuclear factor 1</fullName>
    </recommendedName>
</protein>
<comment type="subunit">
    <text evidence="8">Binds DNA as a homodimer.</text>
</comment>
<dbReference type="InterPro" id="IPR003619">
    <property type="entry name" value="MAD_homology1_Dwarfin-type"/>
</dbReference>
<reference evidence="11" key="1">
    <citation type="journal article" date="2020" name="Nat. Ecol. Evol.">
        <title>Deeply conserved synteny resolves early events in vertebrate evolution.</title>
        <authorList>
            <person name="Simakov O."/>
            <person name="Marletaz F."/>
            <person name="Yue J.X."/>
            <person name="O'Connell B."/>
            <person name="Jenkins J."/>
            <person name="Brandt A."/>
            <person name="Calef R."/>
            <person name="Tung C.H."/>
            <person name="Huang T.K."/>
            <person name="Schmutz J."/>
            <person name="Satoh N."/>
            <person name="Yu J.K."/>
            <person name="Putnam N.H."/>
            <person name="Green R.E."/>
            <person name="Rokhsar D.S."/>
        </authorList>
    </citation>
    <scope>NUCLEOTIDE SEQUENCE [LARGE SCALE GENOMIC DNA]</scope>
    <source>
        <strain evidence="11">S238N-H82</strain>
    </source>
</reference>
<keyword evidence="6 8" id="KW-0804">Transcription</keyword>
<evidence type="ECO:0000313" key="11">
    <source>
        <dbReference type="Proteomes" id="UP000001554"/>
    </source>
</evidence>
<keyword evidence="2 8" id="KW-0235">DNA replication</keyword>
<reference evidence="12" key="2">
    <citation type="submission" date="2025-08" db="UniProtKB">
        <authorList>
            <consortium name="RefSeq"/>
        </authorList>
    </citation>
    <scope>IDENTIFICATION</scope>
    <source>
        <strain evidence="12">S238N-H82</strain>
        <tissue evidence="12">Testes</tissue>
    </source>
</reference>
<feature type="compositionally biased region" description="Low complexity" evidence="9">
    <location>
        <begin position="494"/>
        <end position="525"/>
    </location>
</feature>
<organism evidence="11 12">
    <name type="scientific">Branchiostoma floridae</name>
    <name type="common">Florida lancelet</name>
    <name type="synonym">Amphioxus</name>
    <dbReference type="NCBI Taxonomy" id="7739"/>
    <lineage>
        <taxon>Eukaryota</taxon>
        <taxon>Metazoa</taxon>
        <taxon>Chordata</taxon>
        <taxon>Cephalochordata</taxon>
        <taxon>Leptocardii</taxon>
        <taxon>Amphioxiformes</taxon>
        <taxon>Branchiostomatidae</taxon>
        <taxon>Branchiostoma</taxon>
    </lineage>
</organism>
<keyword evidence="3 8" id="KW-0805">Transcription regulation</keyword>